<dbReference type="Pfam" id="PF03129">
    <property type="entry name" value="HGTP_anticodon"/>
    <property type="match status" value="1"/>
</dbReference>
<keyword evidence="5 12" id="KW-0547">Nucleotide-binding</keyword>
<comment type="caution">
    <text evidence="12">Lacks conserved residue(s) required for the propagation of feature annotation.</text>
</comment>
<dbReference type="InterPro" id="IPR036621">
    <property type="entry name" value="Anticodon-bd_dom_sf"/>
</dbReference>
<dbReference type="InterPro" id="IPR006195">
    <property type="entry name" value="aa-tRNA-synth_II"/>
</dbReference>
<dbReference type="GO" id="GO:0046872">
    <property type="term" value="F:metal ion binding"/>
    <property type="evidence" value="ECO:0007669"/>
    <property type="project" value="UniProtKB-KW"/>
</dbReference>
<evidence type="ECO:0000256" key="9">
    <source>
        <dbReference type="ARBA" id="ARBA00022917"/>
    </source>
</evidence>
<dbReference type="InterPro" id="IPR004154">
    <property type="entry name" value="Anticodon-bd"/>
</dbReference>
<dbReference type="Proteomes" id="UP000229554">
    <property type="component" value="Unassembled WGS sequence"/>
</dbReference>
<reference evidence="15" key="1">
    <citation type="submission" date="2017-09" db="EMBL/GenBank/DDBJ databases">
        <title>Depth-based differentiation of microbial function through sediment-hosted aquifers and enrichment of novel symbionts in the deep terrestrial subsurface.</title>
        <authorList>
            <person name="Probst A.J."/>
            <person name="Ladd B."/>
            <person name="Jarett J.K."/>
            <person name="Geller-Mcgrath D.E."/>
            <person name="Sieber C.M.K."/>
            <person name="Emerson J.B."/>
            <person name="Anantharaman K."/>
            <person name="Thomas B.C."/>
            <person name="Malmstrom R."/>
            <person name="Stieglmeier M."/>
            <person name="Klingl A."/>
            <person name="Woyke T."/>
            <person name="Ryan C.M."/>
            <person name="Banfield J.F."/>
        </authorList>
    </citation>
    <scope>NUCLEOTIDE SEQUENCE [LARGE SCALE GENOMIC DNA]</scope>
</reference>
<evidence type="ECO:0000256" key="10">
    <source>
        <dbReference type="ARBA" id="ARBA00023146"/>
    </source>
</evidence>
<dbReference type="InterPro" id="IPR033728">
    <property type="entry name" value="ThrRS_core"/>
</dbReference>
<dbReference type="CDD" id="cd00860">
    <property type="entry name" value="ThrRS_anticodon"/>
    <property type="match status" value="1"/>
</dbReference>
<dbReference type="Gene3D" id="3.30.980.10">
    <property type="entry name" value="Threonyl-trna Synthetase, Chain A, domain 2"/>
    <property type="match status" value="1"/>
</dbReference>
<comment type="similarity">
    <text evidence="1 12">Belongs to the class-II aminoacyl-tRNA synthetase family.</text>
</comment>
<evidence type="ECO:0000256" key="11">
    <source>
        <dbReference type="ARBA" id="ARBA00049515"/>
    </source>
</evidence>
<dbReference type="SUPFAM" id="SSF52954">
    <property type="entry name" value="Class II aaRS ABD-related"/>
    <property type="match status" value="1"/>
</dbReference>
<comment type="caution">
    <text evidence="14">The sequence shown here is derived from an EMBL/GenBank/DDBJ whole genome shotgun (WGS) entry which is preliminary data.</text>
</comment>
<dbReference type="NCBIfam" id="TIGR00418">
    <property type="entry name" value="thrS"/>
    <property type="match status" value="1"/>
</dbReference>
<dbReference type="HAMAP" id="MF_00184">
    <property type="entry name" value="Thr_tRNA_synth"/>
    <property type="match status" value="1"/>
</dbReference>
<dbReference type="InterPro" id="IPR002314">
    <property type="entry name" value="aa-tRNA-synt_IIb"/>
</dbReference>
<evidence type="ECO:0000259" key="13">
    <source>
        <dbReference type="PROSITE" id="PS50862"/>
    </source>
</evidence>
<evidence type="ECO:0000256" key="12">
    <source>
        <dbReference type="HAMAP-Rule" id="MF_00184"/>
    </source>
</evidence>
<dbReference type="FunFam" id="3.30.930.10:FF:000002">
    <property type="entry name" value="Threonine--tRNA ligase"/>
    <property type="match status" value="1"/>
</dbReference>
<dbReference type="PANTHER" id="PTHR11451:SF56">
    <property type="entry name" value="THREONINE--TRNA LIGASE 1"/>
    <property type="match status" value="1"/>
</dbReference>
<evidence type="ECO:0000256" key="7">
    <source>
        <dbReference type="ARBA" id="ARBA00022840"/>
    </source>
</evidence>
<evidence type="ECO:0000313" key="14">
    <source>
        <dbReference type="EMBL" id="PJE63241.1"/>
    </source>
</evidence>
<keyword evidence="3 12" id="KW-0436">Ligase</keyword>
<dbReference type="PROSITE" id="PS50862">
    <property type="entry name" value="AA_TRNA_LIGASE_II"/>
    <property type="match status" value="1"/>
</dbReference>
<feature type="binding site" evidence="12">
    <location>
        <position position="478"/>
    </location>
    <ligand>
        <name>Zn(2+)</name>
        <dbReference type="ChEBI" id="CHEBI:29105"/>
        <note>catalytic</note>
    </ligand>
</feature>
<dbReference type="EMBL" id="PFED01000025">
    <property type="protein sequence ID" value="PJE63241.1"/>
    <property type="molecule type" value="Genomic_DNA"/>
</dbReference>
<dbReference type="PRINTS" id="PR01047">
    <property type="entry name" value="TRNASYNTHTHR"/>
</dbReference>
<dbReference type="InterPro" id="IPR012947">
    <property type="entry name" value="tRNA_SAD"/>
</dbReference>
<dbReference type="Pfam" id="PF00587">
    <property type="entry name" value="tRNA-synt_2b"/>
    <property type="match status" value="1"/>
</dbReference>
<evidence type="ECO:0000256" key="2">
    <source>
        <dbReference type="ARBA" id="ARBA00022555"/>
    </source>
</evidence>
<keyword evidence="7 12" id="KW-0067">ATP-binding</keyword>
<evidence type="ECO:0000256" key="1">
    <source>
        <dbReference type="ARBA" id="ARBA00008226"/>
    </source>
</evidence>
<evidence type="ECO:0000313" key="15">
    <source>
        <dbReference type="Proteomes" id="UP000229554"/>
    </source>
</evidence>
<keyword evidence="12" id="KW-0963">Cytoplasm</keyword>
<organism evidence="14 15">
    <name type="scientific">Candidatus Roizmanbacteria bacterium CG10_big_fil_rev_8_21_14_0_10_39_6</name>
    <dbReference type="NCBI Taxonomy" id="1974853"/>
    <lineage>
        <taxon>Bacteria</taxon>
        <taxon>Candidatus Roizmaniibacteriota</taxon>
    </lineage>
</organism>
<keyword evidence="8 12" id="KW-0694">RNA-binding</keyword>
<dbReference type="EC" id="6.1.1.3" evidence="12"/>
<dbReference type="InterPro" id="IPR018163">
    <property type="entry name" value="Thr/Ala-tRNA-synth_IIc_edit"/>
</dbReference>
<keyword evidence="10 12" id="KW-0030">Aminoacyl-tRNA synthetase</keyword>
<dbReference type="SUPFAM" id="SSF55681">
    <property type="entry name" value="Class II aaRS and biotin synthetases"/>
    <property type="match status" value="1"/>
</dbReference>
<dbReference type="InterPro" id="IPR047246">
    <property type="entry name" value="ThrRS_anticodon"/>
</dbReference>
<gene>
    <name evidence="12" type="primary">thrS</name>
    <name evidence="14" type="ORF">COU88_00620</name>
</gene>
<dbReference type="CDD" id="cd00771">
    <property type="entry name" value="ThrRS_core"/>
    <property type="match status" value="1"/>
</dbReference>
<dbReference type="GO" id="GO:0004829">
    <property type="term" value="F:threonine-tRNA ligase activity"/>
    <property type="evidence" value="ECO:0007669"/>
    <property type="project" value="UniProtKB-UniRule"/>
</dbReference>
<evidence type="ECO:0000256" key="5">
    <source>
        <dbReference type="ARBA" id="ARBA00022741"/>
    </source>
</evidence>
<sequence length="609" mass="70130">MNKLYNKHMNDKKDHLYKLRHSAEHVLHQAVKELYPQILLAMGPATDDGFYFDFDNRPEGKEAVTITEADFPKIEKRMREIIDKNIPITRHEMSVAEARNIFKNNQYKMEWVEQAEKRGDVITVYWTGKPGEKGSMVDLCAGPHVGSTGEIKAFKLLSVAGAYWHGSEKNKMLTRIYGTAFGSQKELDEHLNLLGEARKRDHRKLGKELGLFTFSDMVGKGLPLFTAKGATIWRELERYVVDEEIKHGYEHVRTPNLAKTELYKKSGHYPYYKDTMYPAMKIDEEELILRPMTCPHHFALYMDKPRSYRELPMRLAEMARLYRYEKSGELTGLIRVREFTLADAHNFVRKEQAAEEVGKVLDLIEKIAGVLGLKKGSDYVYRLSLGDRENKEKYYDSPENWEYGEKLLRVVLEQRKAPYYEAKDEAAFYGPKIDVQMKNVLGKEDTAFTVQYDFCLPERFGLSFRNEKGVQEQPIVIHRSSVGALERSIGFLIERYAGVFPLWLSPVQVGVIPVSDQVSRYAQEVHTSFIHAGIRSELNCDNKTLGAKIRDFTLQKVPYLCIIGASEEKRAREEGKAYVSVRTREGENRGLIALSEFLAELTKHIEKKA</sequence>
<dbReference type="Pfam" id="PF07973">
    <property type="entry name" value="tRNA_SAD"/>
    <property type="match status" value="1"/>
</dbReference>
<keyword evidence="2 12" id="KW-0820">tRNA-binding</keyword>
<comment type="subunit">
    <text evidence="12">Homodimer.</text>
</comment>
<dbReference type="GO" id="GO:0005737">
    <property type="term" value="C:cytoplasm"/>
    <property type="evidence" value="ECO:0007669"/>
    <property type="project" value="UniProtKB-SubCell"/>
</dbReference>
<dbReference type="SUPFAM" id="SSF55186">
    <property type="entry name" value="ThrRS/AlaRS common domain"/>
    <property type="match status" value="1"/>
</dbReference>
<evidence type="ECO:0000256" key="3">
    <source>
        <dbReference type="ARBA" id="ARBA00022598"/>
    </source>
</evidence>
<dbReference type="GO" id="GO:0000049">
    <property type="term" value="F:tRNA binding"/>
    <property type="evidence" value="ECO:0007669"/>
    <property type="project" value="UniProtKB-KW"/>
</dbReference>
<dbReference type="PANTHER" id="PTHR11451">
    <property type="entry name" value="THREONINE-TRNA LIGASE"/>
    <property type="match status" value="1"/>
</dbReference>
<dbReference type="InterPro" id="IPR002320">
    <property type="entry name" value="Thr-tRNA-ligase_IIa"/>
</dbReference>
<dbReference type="GO" id="GO:0005524">
    <property type="term" value="F:ATP binding"/>
    <property type="evidence" value="ECO:0007669"/>
    <property type="project" value="UniProtKB-UniRule"/>
</dbReference>
<comment type="catalytic activity">
    <reaction evidence="11 12">
        <text>tRNA(Thr) + L-threonine + ATP = L-threonyl-tRNA(Thr) + AMP + diphosphate + H(+)</text>
        <dbReference type="Rhea" id="RHEA:24624"/>
        <dbReference type="Rhea" id="RHEA-COMP:9670"/>
        <dbReference type="Rhea" id="RHEA-COMP:9704"/>
        <dbReference type="ChEBI" id="CHEBI:15378"/>
        <dbReference type="ChEBI" id="CHEBI:30616"/>
        <dbReference type="ChEBI" id="CHEBI:33019"/>
        <dbReference type="ChEBI" id="CHEBI:57926"/>
        <dbReference type="ChEBI" id="CHEBI:78442"/>
        <dbReference type="ChEBI" id="CHEBI:78534"/>
        <dbReference type="ChEBI" id="CHEBI:456215"/>
        <dbReference type="EC" id="6.1.1.3"/>
    </reaction>
</comment>
<dbReference type="Gene3D" id="3.30.930.10">
    <property type="entry name" value="Bira Bifunctional Protein, Domain 2"/>
    <property type="match status" value="1"/>
</dbReference>
<evidence type="ECO:0000256" key="6">
    <source>
        <dbReference type="ARBA" id="ARBA00022833"/>
    </source>
</evidence>
<accession>A0A2M8KTL6</accession>
<dbReference type="InterPro" id="IPR045864">
    <property type="entry name" value="aa-tRNA-synth_II/BPL/LPL"/>
</dbReference>
<comment type="subcellular location">
    <subcellularLocation>
        <location evidence="12">Cytoplasm</location>
    </subcellularLocation>
</comment>
<dbReference type="FunFam" id="3.30.980.10:FF:000005">
    <property type="entry name" value="Threonyl-tRNA synthetase, mitochondrial"/>
    <property type="match status" value="1"/>
</dbReference>
<dbReference type="GO" id="GO:0006435">
    <property type="term" value="P:threonyl-tRNA aminoacylation"/>
    <property type="evidence" value="ECO:0007669"/>
    <property type="project" value="UniProtKB-UniRule"/>
</dbReference>
<protein>
    <recommendedName>
        <fullName evidence="12">Threonine--tRNA ligase</fullName>
        <ecNumber evidence="12">6.1.1.3</ecNumber>
    </recommendedName>
    <alternativeName>
        <fullName evidence="12">Threonyl-tRNA synthetase</fullName>
        <shortName evidence="12">ThrRS</shortName>
    </alternativeName>
</protein>
<feature type="domain" description="Aminoacyl-transfer RNA synthetases class-II family profile" evidence="13">
    <location>
        <begin position="229"/>
        <end position="501"/>
    </location>
</feature>
<dbReference type="Gene3D" id="3.40.50.800">
    <property type="entry name" value="Anticodon-binding domain"/>
    <property type="match status" value="1"/>
</dbReference>
<proteinExistence type="inferred from homology"/>
<dbReference type="SMART" id="SM00863">
    <property type="entry name" value="tRNA_SAD"/>
    <property type="match status" value="1"/>
</dbReference>
<keyword evidence="9 12" id="KW-0648">Protein biosynthesis</keyword>
<evidence type="ECO:0000256" key="8">
    <source>
        <dbReference type="ARBA" id="ARBA00022884"/>
    </source>
</evidence>
<feature type="binding site" evidence="12">
    <location>
        <position position="345"/>
    </location>
    <ligand>
        <name>Zn(2+)</name>
        <dbReference type="ChEBI" id="CHEBI:29105"/>
        <note>catalytic</note>
    </ligand>
</feature>
<comment type="cofactor">
    <cofactor evidence="12">
        <name>Zn(2+)</name>
        <dbReference type="ChEBI" id="CHEBI:29105"/>
    </cofactor>
    <text evidence="12">Binds 1 zinc ion per subunit.</text>
</comment>
<keyword evidence="4 12" id="KW-0479">Metal-binding</keyword>
<feature type="binding site" evidence="12">
    <location>
        <position position="294"/>
    </location>
    <ligand>
        <name>Zn(2+)</name>
        <dbReference type="ChEBI" id="CHEBI:29105"/>
        <note>catalytic</note>
    </ligand>
</feature>
<dbReference type="AlphaFoldDB" id="A0A2M8KTL6"/>
<keyword evidence="6 12" id="KW-0862">Zinc</keyword>
<evidence type="ECO:0000256" key="4">
    <source>
        <dbReference type="ARBA" id="ARBA00022723"/>
    </source>
</evidence>
<name>A0A2M8KTL6_9BACT</name>